<evidence type="ECO:0000313" key="2">
    <source>
        <dbReference type="Proteomes" id="UP000049077"/>
    </source>
</evidence>
<evidence type="ECO:0000313" key="1">
    <source>
        <dbReference type="EMBL" id="CDT43431.1"/>
    </source>
</evidence>
<accession>A0ABM9QW02</accession>
<organism evidence="1 2">
    <name type="scientific">Vibrio crassostreae</name>
    <dbReference type="NCBI Taxonomy" id="246167"/>
    <lineage>
        <taxon>Bacteria</taxon>
        <taxon>Pseudomonadati</taxon>
        <taxon>Pseudomonadota</taxon>
        <taxon>Gammaproteobacteria</taxon>
        <taxon>Vibrionales</taxon>
        <taxon>Vibrionaceae</taxon>
        <taxon>Vibrio</taxon>
    </lineage>
</organism>
<reference evidence="1 2" key="1">
    <citation type="submission" date="2014-06" db="EMBL/GenBank/DDBJ databases">
        <authorList>
            <person name="Le Roux F."/>
        </authorList>
    </citation>
    <scope>NUCLEOTIDE SEQUENCE [LARGE SCALE GENOMIC DNA]</scope>
    <source>
        <strain evidence="1 2">J5-4</strain>
    </source>
</reference>
<dbReference type="Proteomes" id="UP000049077">
    <property type="component" value="Unassembled WGS sequence"/>
</dbReference>
<sequence>MNIEMKRIEVSDNFTGTTRKMASYE</sequence>
<dbReference type="EMBL" id="CCJX01000116">
    <property type="protein sequence ID" value="CDT43431.1"/>
    <property type="molecule type" value="Genomic_DNA"/>
</dbReference>
<gene>
    <name evidence="1" type="ORF">VCR4J5_320001</name>
</gene>
<name>A0ABM9QW02_9VIBR</name>
<keyword evidence="2" id="KW-1185">Reference proteome</keyword>
<proteinExistence type="predicted"/>
<protein>
    <submittedName>
        <fullName evidence="1">Uncharacterized protein</fullName>
    </submittedName>
</protein>
<comment type="caution">
    <text evidence="1">The sequence shown here is derived from an EMBL/GenBank/DDBJ whole genome shotgun (WGS) entry which is preliminary data.</text>
</comment>